<gene>
    <name evidence="1" type="ORF">DERP_011419</name>
</gene>
<evidence type="ECO:0000313" key="2">
    <source>
        <dbReference type="Proteomes" id="UP000887458"/>
    </source>
</evidence>
<dbReference type="EMBL" id="NJHN03000074">
    <property type="protein sequence ID" value="KAH9417708.1"/>
    <property type="molecule type" value="Genomic_DNA"/>
</dbReference>
<name>A0ABQ8J5B0_DERPT</name>
<sequence>MKNSRLKMTGVFIASKQARLIFFFCNNNNNGDTEDTQDYCLVWFGCSCGFHNRHHCRLRSRSRRLSLLNKSFILIHGES</sequence>
<evidence type="ECO:0000313" key="1">
    <source>
        <dbReference type="EMBL" id="KAH9417708.1"/>
    </source>
</evidence>
<dbReference type="Proteomes" id="UP000887458">
    <property type="component" value="Unassembled WGS sequence"/>
</dbReference>
<protein>
    <submittedName>
        <fullName evidence="1">Uncharacterized protein</fullName>
    </submittedName>
</protein>
<comment type="caution">
    <text evidence="1">The sequence shown here is derived from an EMBL/GenBank/DDBJ whole genome shotgun (WGS) entry which is preliminary data.</text>
</comment>
<proteinExistence type="predicted"/>
<keyword evidence="2" id="KW-1185">Reference proteome</keyword>
<reference evidence="1 2" key="1">
    <citation type="journal article" date="2018" name="J. Allergy Clin. Immunol.">
        <title>High-quality assembly of Dermatophagoides pteronyssinus genome and transcriptome reveals a wide range of novel allergens.</title>
        <authorList>
            <person name="Liu X.Y."/>
            <person name="Yang K.Y."/>
            <person name="Wang M.Q."/>
            <person name="Kwok J.S."/>
            <person name="Zeng X."/>
            <person name="Yang Z."/>
            <person name="Xiao X.J."/>
            <person name="Lau C.P."/>
            <person name="Li Y."/>
            <person name="Huang Z.M."/>
            <person name="Ba J.G."/>
            <person name="Yim A.K."/>
            <person name="Ouyang C.Y."/>
            <person name="Ngai S.M."/>
            <person name="Chan T.F."/>
            <person name="Leung E.L."/>
            <person name="Liu L."/>
            <person name="Liu Z.G."/>
            <person name="Tsui S.K."/>
        </authorList>
    </citation>
    <scope>NUCLEOTIDE SEQUENCE [LARGE SCALE GENOMIC DNA]</scope>
    <source>
        <strain evidence="1">Derp</strain>
    </source>
</reference>
<organism evidence="1 2">
    <name type="scientific">Dermatophagoides pteronyssinus</name>
    <name type="common">European house dust mite</name>
    <dbReference type="NCBI Taxonomy" id="6956"/>
    <lineage>
        <taxon>Eukaryota</taxon>
        <taxon>Metazoa</taxon>
        <taxon>Ecdysozoa</taxon>
        <taxon>Arthropoda</taxon>
        <taxon>Chelicerata</taxon>
        <taxon>Arachnida</taxon>
        <taxon>Acari</taxon>
        <taxon>Acariformes</taxon>
        <taxon>Sarcoptiformes</taxon>
        <taxon>Astigmata</taxon>
        <taxon>Psoroptidia</taxon>
        <taxon>Analgoidea</taxon>
        <taxon>Pyroglyphidae</taxon>
        <taxon>Dermatophagoidinae</taxon>
        <taxon>Dermatophagoides</taxon>
    </lineage>
</organism>
<reference evidence="1 2" key="2">
    <citation type="journal article" date="2022" name="Mol. Biol. Evol.">
        <title>Comparative Genomics Reveals Insights into the Divergent Evolution of Astigmatic Mites and Household Pest Adaptations.</title>
        <authorList>
            <person name="Xiong Q."/>
            <person name="Wan A.T."/>
            <person name="Liu X."/>
            <person name="Fung C.S."/>
            <person name="Xiao X."/>
            <person name="Malainual N."/>
            <person name="Hou J."/>
            <person name="Wang L."/>
            <person name="Wang M."/>
            <person name="Yang K.Y."/>
            <person name="Cui Y."/>
            <person name="Leung E.L."/>
            <person name="Nong W."/>
            <person name="Shin S.K."/>
            <person name="Au S.W."/>
            <person name="Jeong K.Y."/>
            <person name="Chew F.T."/>
            <person name="Hui J.H."/>
            <person name="Leung T.F."/>
            <person name="Tungtrongchitr A."/>
            <person name="Zhong N."/>
            <person name="Liu Z."/>
            <person name="Tsui S.K."/>
        </authorList>
    </citation>
    <scope>NUCLEOTIDE SEQUENCE [LARGE SCALE GENOMIC DNA]</scope>
    <source>
        <strain evidence="1">Derp</strain>
    </source>
</reference>
<accession>A0ABQ8J5B0</accession>